<keyword evidence="8 13" id="KW-0067">ATP-binding</keyword>
<keyword evidence="5 13" id="KW-0227">DNA damage</keyword>
<dbReference type="InterPro" id="IPR020838">
    <property type="entry name" value="DBINO"/>
</dbReference>
<feature type="compositionally biased region" description="Acidic residues" evidence="15">
    <location>
        <begin position="172"/>
        <end position="186"/>
    </location>
</feature>
<evidence type="ECO:0000256" key="2">
    <source>
        <dbReference type="ARBA" id="ARBA00007025"/>
    </source>
</evidence>
<feature type="domain" description="Helicase C-terminal" evidence="17">
    <location>
        <begin position="1040"/>
        <end position="1202"/>
    </location>
</feature>
<evidence type="ECO:0000259" key="17">
    <source>
        <dbReference type="PROSITE" id="PS51194"/>
    </source>
</evidence>
<dbReference type="GO" id="GO:0006281">
    <property type="term" value="P:DNA repair"/>
    <property type="evidence" value="ECO:0007669"/>
    <property type="project" value="UniProtKB-UniRule"/>
</dbReference>
<dbReference type="InterPro" id="IPR050520">
    <property type="entry name" value="INO80/SWR1_helicase"/>
</dbReference>
<comment type="domain">
    <text evidence="13">The DBINO region is involved in binding to DNA.</text>
</comment>
<keyword evidence="9" id="KW-0156">Chromatin regulator</keyword>
<dbReference type="InterPro" id="IPR049730">
    <property type="entry name" value="SNF2/RAD54-like_C"/>
</dbReference>
<dbReference type="PANTHER" id="PTHR45685">
    <property type="entry name" value="HELICASE SRCAP-RELATED"/>
    <property type="match status" value="1"/>
</dbReference>
<comment type="similarity">
    <text evidence="2 13">Belongs to the SNF2/RAD54 helicase family.</text>
</comment>
<evidence type="ECO:0000256" key="10">
    <source>
        <dbReference type="ARBA" id="ARBA00023125"/>
    </source>
</evidence>
<dbReference type="Gene3D" id="3.40.50.300">
    <property type="entry name" value="P-loop containing nucleotide triphosphate hydrolases"/>
    <property type="match status" value="2"/>
</dbReference>
<evidence type="ECO:0000256" key="5">
    <source>
        <dbReference type="ARBA" id="ARBA00022763"/>
    </source>
</evidence>
<evidence type="ECO:0000256" key="9">
    <source>
        <dbReference type="ARBA" id="ARBA00022853"/>
    </source>
</evidence>
<evidence type="ECO:0000256" key="4">
    <source>
        <dbReference type="ARBA" id="ARBA00022741"/>
    </source>
</evidence>
<evidence type="ECO:0000256" key="3">
    <source>
        <dbReference type="ARBA" id="ARBA00019805"/>
    </source>
</evidence>
<evidence type="ECO:0000256" key="8">
    <source>
        <dbReference type="ARBA" id="ARBA00022840"/>
    </source>
</evidence>
<dbReference type="PROSITE" id="PS51413">
    <property type="entry name" value="DBINO"/>
    <property type="match status" value="1"/>
</dbReference>
<feature type="region of interest" description="Disordered" evidence="15">
    <location>
        <begin position="1186"/>
        <end position="1211"/>
    </location>
</feature>
<feature type="region of interest" description="Disordered" evidence="15">
    <location>
        <begin position="1234"/>
        <end position="1266"/>
    </location>
</feature>
<feature type="compositionally biased region" description="Acidic residues" evidence="15">
    <location>
        <begin position="141"/>
        <end position="151"/>
    </location>
</feature>
<evidence type="ECO:0000256" key="12">
    <source>
        <dbReference type="ARBA" id="ARBA00023242"/>
    </source>
</evidence>
<dbReference type="GO" id="GO:0031011">
    <property type="term" value="C:Ino80 complex"/>
    <property type="evidence" value="ECO:0007669"/>
    <property type="project" value="UniProtKB-UniRule"/>
</dbReference>
<evidence type="ECO:0000256" key="6">
    <source>
        <dbReference type="ARBA" id="ARBA00022801"/>
    </source>
</evidence>
<evidence type="ECO:0000256" key="1">
    <source>
        <dbReference type="ARBA" id="ARBA00004123"/>
    </source>
</evidence>
<dbReference type="Pfam" id="PF00271">
    <property type="entry name" value="Helicase_C"/>
    <property type="match status" value="1"/>
</dbReference>
<dbReference type="InterPro" id="IPR038718">
    <property type="entry name" value="SNF2-like_sf"/>
</dbReference>
<dbReference type="EC" id="3.6.4.-" evidence="13"/>
<keyword evidence="14" id="KW-0175">Coiled coil</keyword>
<dbReference type="CDD" id="cd18793">
    <property type="entry name" value="SF2_C_SNF"/>
    <property type="match status" value="1"/>
</dbReference>
<dbReference type="PROSITE" id="PS51194">
    <property type="entry name" value="HELICASE_CTER"/>
    <property type="match status" value="1"/>
</dbReference>
<dbReference type="GO" id="GO:0016887">
    <property type="term" value="F:ATP hydrolysis activity"/>
    <property type="evidence" value="ECO:0007669"/>
    <property type="project" value="TreeGrafter"/>
</dbReference>
<accession>A0A068WTB6</accession>
<evidence type="ECO:0000256" key="14">
    <source>
        <dbReference type="SAM" id="Coils"/>
    </source>
</evidence>
<feature type="domain" description="DBINO" evidence="18">
    <location>
        <begin position="285"/>
        <end position="410"/>
    </location>
</feature>
<dbReference type="GO" id="GO:0042393">
    <property type="term" value="F:histone binding"/>
    <property type="evidence" value="ECO:0007669"/>
    <property type="project" value="TreeGrafter"/>
</dbReference>
<evidence type="ECO:0000256" key="11">
    <source>
        <dbReference type="ARBA" id="ARBA00023204"/>
    </source>
</evidence>
<dbReference type="GO" id="GO:0005524">
    <property type="term" value="F:ATP binding"/>
    <property type="evidence" value="ECO:0007669"/>
    <property type="project" value="UniProtKB-UniRule"/>
</dbReference>
<dbReference type="InterPro" id="IPR001650">
    <property type="entry name" value="Helicase_C-like"/>
</dbReference>
<dbReference type="Proteomes" id="UP000492820">
    <property type="component" value="Unassembled WGS sequence"/>
</dbReference>
<dbReference type="SMART" id="SM00490">
    <property type="entry name" value="HELICc"/>
    <property type="match status" value="1"/>
</dbReference>
<reference evidence="19" key="2">
    <citation type="submission" date="2014-06" db="EMBL/GenBank/DDBJ databases">
        <authorList>
            <person name="Aslett M."/>
        </authorList>
    </citation>
    <scope>NUCLEOTIDE SEQUENCE</scope>
</reference>
<feature type="domain" description="Helicase ATP-binding" evidence="16">
    <location>
        <begin position="526"/>
        <end position="705"/>
    </location>
</feature>
<dbReference type="InterPro" id="IPR027417">
    <property type="entry name" value="P-loop_NTPase"/>
</dbReference>
<dbReference type="OrthoDB" id="448448at2759"/>
<dbReference type="PANTHER" id="PTHR45685:SF2">
    <property type="entry name" value="CHROMATIN-REMODELING ATPASE INO80"/>
    <property type="match status" value="1"/>
</dbReference>
<feature type="compositionally biased region" description="Polar residues" evidence="15">
    <location>
        <begin position="1187"/>
        <end position="1197"/>
    </location>
</feature>
<dbReference type="InterPro" id="IPR000330">
    <property type="entry name" value="SNF2_N"/>
</dbReference>
<keyword evidence="4" id="KW-0547">Nucleotide-binding</keyword>
<dbReference type="FunFam" id="3.40.50.10810:FF:000005">
    <property type="entry name" value="Photoperiod-independent early flowering 1"/>
    <property type="match status" value="1"/>
</dbReference>
<comment type="catalytic activity">
    <reaction evidence="13">
        <text>ATP + H2O = ADP + phosphate + H(+)</text>
        <dbReference type="Rhea" id="RHEA:13065"/>
        <dbReference type="ChEBI" id="CHEBI:15377"/>
        <dbReference type="ChEBI" id="CHEBI:15378"/>
        <dbReference type="ChEBI" id="CHEBI:30616"/>
        <dbReference type="ChEBI" id="CHEBI:43474"/>
        <dbReference type="ChEBI" id="CHEBI:456216"/>
    </reaction>
</comment>
<dbReference type="EMBL" id="LK028582">
    <property type="protein sequence ID" value="CDS20843.1"/>
    <property type="molecule type" value="Genomic_DNA"/>
</dbReference>
<dbReference type="Pfam" id="PF13892">
    <property type="entry name" value="DBINO"/>
    <property type="match status" value="2"/>
</dbReference>
<reference evidence="19 20" key="1">
    <citation type="journal article" date="2013" name="Nature">
        <title>The genomes of four tapeworm species reveal adaptations to parasitism.</title>
        <authorList>
            <person name="Tsai I.J."/>
            <person name="Zarowiecki M."/>
            <person name="Holroyd N."/>
            <person name="Garciarrubio A."/>
            <person name="Sanchez-Flores A."/>
            <person name="Brooks K.L."/>
            <person name="Tracey A."/>
            <person name="Bobes R.J."/>
            <person name="Fragoso G."/>
            <person name="Sciutto E."/>
            <person name="Aslett M."/>
            <person name="Beasley H."/>
            <person name="Bennett H.M."/>
            <person name="Cai J."/>
            <person name="Camicia F."/>
            <person name="Clark R."/>
            <person name="Cucher M."/>
            <person name="De Silva N."/>
            <person name="Day T.A."/>
            <person name="Deplazes P."/>
            <person name="Estrada K."/>
            <person name="Fernandez C."/>
            <person name="Holland P.W."/>
            <person name="Hou J."/>
            <person name="Hu S."/>
            <person name="Huckvale T."/>
            <person name="Hung S.S."/>
            <person name="Kamenetzky L."/>
            <person name="Keane J.A."/>
            <person name="Kiss F."/>
            <person name="Koziol U."/>
            <person name="Lambert O."/>
            <person name="Liu K."/>
            <person name="Luo X."/>
            <person name="Luo Y."/>
            <person name="Macchiaroli N."/>
            <person name="Nichol S."/>
            <person name="Paps J."/>
            <person name="Parkinson J."/>
            <person name="Pouchkina-Stantcheva N."/>
            <person name="Riddiford N."/>
            <person name="Rosenzvit M."/>
            <person name="Salinas G."/>
            <person name="Wasmuth J.D."/>
            <person name="Zamanian M."/>
            <person name="Zheng Y."/>
            <person name="Cai X."/>
            <person name="Soberon X."/>
            <person name="Olson P.D."/>
            <person name="Laclette J.P."/>
            <person name="Brehm K."/>
            <person name="Berriman M."/>
            <person name="Garciarrubio A."/>
            <person name="Bobes R.J."/>
            <person name="Fragoso G."/>
            <person name="Sanchez-Flores A."/>
            <person name="Estrada K."/>
            <person name="Cevallos M.A."/>
            <person name="Morett E."/>
            <person name="Gonzalez V."/>
            <person name="Portillo T."/>
            <person name="Ochoa-Leyva A."/>
            <person name="Jose M.V."/>
            <person name="Sciutto E."/>
            <person name="Landa A."/>
            <person name="Jimenez L."/>
            <person name="Valdes V."/>
            <person name="Carrero J.C."/>
            <person name="Larralde C."/>
            <person name="Morales-Montor J."/>
            <person name="Limon-Lason J."/>
            <person name="Soberon X."/>
            <person name="Laclette J.P."/>
        </authorList>
    </citation>
    <scope>NUCLEOTIDE SEQUENCE [LARGE SCALE GENOMIC DNA]</scope>
</reference>
<comment type="subcellular location">
    <subcellularLocation>
        <location evidence="1 13">Nucleus</location>
    </subcellularLocation>
</comment>
<dbReference type="InterPro" id="IPR014001">
    <property type="entry name" value="Helicase_ATP-bd"/>
</dbReference>
<feature type="coiled-coil region" evidence="14">
    <location>
        <begin position="356"/>
        <end position="386"/>
    </location>
</feature>
<evidence type="ECO:0000313" key="19">
    <source>
        <dbReference type="EMBL" id="CDS20843.1"/>
    </source>
</evidence>
<evidence type="ECO:0000256" key="7">
    <source>
        <dbReference type="ARBA" id="ARBA00022806"/>
    </source>
</evidence>
<dbReference type="Pfam" id="PF00176">
    <property type="entry name" value="SNF2-rel_dom"/>
    <property type="match status" value="1"/>
</dbReference>
<keyword evidence="7 19" id="KW-0347">Helicase</keyword>
<evidence type="ECO:0000313" key="21">
    <source>
        <dbReference type="WBParaSite" id="EgrG_000519000"/>
    </source>
</evidence>
<dbReference type="GO" id="GO:0003677">
    <property type="term" value="F:DNA binding"/>
    <property type="evidence" value="ECO:0007669"/>
    <property type="project" value="UniProtKB-UniRule"/>
</dbReference>
<evidence type="ECO:0000259" key="16">
    <source>
        <dbReference type="PROSITE" id="PS51192"/>
    </source>
</evidence>
<dbReference type="SUPFAM" id="SSF52540">
    <property type="entry name" value="P-loop containing nucleoside triphosphate hydrolases"/>
    <property type="match status" value="2"/>
</dbReference>
<gene>
    <name evidence="19" type="ORF">EgrG_000519000</name>
</gene>
<proteinExistence type="inferred from homology"/>
<evidence type="ECO:0000259" key="18">
    <source>
        <dbReference type="PROSITE" id="PS51413"/>
    </source>
</evidence>
<comment type="function">
    <text evidence="13">ATPase component of the INO80 complex which remodels chromatin by shifting nucleosomes and is involved in DNA repair.</text>
</comment>
<keyword evidence="11 13" id="KW-0234">DNA repair</keyword>
<dbReference type="PROSITE" id="PS51192">
    <property type="entry name" value="HELICASE_ATP_BIND_1"/>
    <property type="match status" value="1"/>
</dbReference>
<keyword evidence="6 13" id="KW-0378">Hydrolase</keyword>
<feature type="region of interest" description="Disordered" evidence="15">
    <location>
        <begin position="136"/>
        <end position="188"/>
    </location>
</feature>
<sequence length="1297" mass="144613">MEGRCHVDFNSEAIETVLDTTRLLDEIEELEARLNLPLSLKLSRSPLVQSLAADAWHLRTSKQSVFSKDPTPPDSSCFTKTEAMTSQMHLMAEMRQQAKRKLKRISAKERTRIIESVRIYSFDELLRQHIRAVAASRGEYDPDTDSTAEMDDLQKSQTEDEGGTKGSASKADEEEDDEEEDEEDDDLMRLVRRQREAYTARVAAGRPSIRRGLTAAGSSGTVATSALNSSIVPTPIATAALSKNERLYRSLIRKYIGKAARQRANIRRDKILMARKAARDCAKAVRQRQAQKTSKDFAYRARRLVREISAYWCVRSGGGVGSATVTGSGIGGPHIAGGSDARDVETAGGAAPGAEIESAAAARRRAERALAEQRRADLELLEARRQQRKLNFLLTQTELYSHFMAKTMSGGVAGGDGRVESILERLQEVPKASDETGNTESTLAEAAKAAAGRLGINVDDEFDAEALKAQALSRVQTAIERENQARAEFGQGGQHPVEMEVDISKPPALFKGDLKTYQLKGLAWLLTLFDQGINGILADEMGLGKTVQTIAFLGSLAERYNLWGPFLIVTPASTLHNWTQEFSKFMPDFRLVPYWGSPAERKVLRRFWSPSAACCYGSGLLGTREAAFHVVVTSYQVVLQDAKFINKTAWTYIVLDEAHAIKSTASLRWRLLLSFKCRNRLLLTGTPIQNAMRELWALLHFIMPALFDSHDEFADWFSKDIESQAASGGGGDSTGGGGGAVTTLNENQLSRLRLILKPFMLRRVKAEVEHEITQKTEVLIYCPLTRRQSLLYNRLKSKIRIEDLNANDSFTIRNGGGGGGLQDTNGQQESNRLMNLVMQLRKVCNHPDLFDRRDVRFSCASVRPFEASGANGFWWVPKLLFDEGLVCGQTWRCLPGNIDLGAFEEKMCLIFKHFLLNQPALSFGKGLKEVYQAPERSDAVYTVTADSIAFEVDGECRILPLRQSNVGERVSPTRIRYPEFVYSAFMLPGYVRPLRLYCSQPNILPQLKLAWEPFSSPPAPPSLSLVSPGCLIADSGKLKELDRLLAKLKPEGHRVLIYSQMTKMIDLLEELMLYRGYAYLRLDGSSRLSDRRDMVAQWQTDSRWFVFLLSTRAGGLGINLTAADTVIFYDSDWNPTVDQQAMDRAHRLGQLKPITVYRLISKSTVEGRMLQRAEEKRAMQRMVIAGDSSSANATGDGTDSLIRPDRGDQNKMTQSEMVSLLLDDEELAKRLAQRRRNQPLRGRPPNNKKVDPVVTTDGGETTQAFATPSVDSILSRKRMAAWAERSRGRLKKPRITE</sequence>
<dbReference type="GO" id="GO:0006338">
    <property type="term" value="P:chromatin remodeling"/>
    <property type="evidence" value="ECO:0007669"/>
    <property type="project" value="UniProtKB-UniRule"/>
</dbReference>
<evidence type="ECO:0000256" key="13">
    <source>
        <dbReference type="RuleBase" id="RU368001"/>
    </source>
</evidence>
<dbReference type="WBParaSite" id="EgrG_000519000">
    <property type="protein sequence ID" value="EgrG_000519000"/>
    <property type="gene ID" value="EgrG_000519000"/>
</dbReference>
<keyword evidence="12" id="KW-0539">Nucleus</keyword>
<reference evidence="21" key="3">
    <citation type="submission" date="2020-10" db="UniProtKB">
        <authorList>
            <consortium name="WormBaseParasite"/>
        </authorList>
    </citation>
    <scope>IDENTIFICATION</scope>
</reference>
<comment type="subunit">
    <text evidence="13">Component of the INO80 chromatin-remodeling complex.</text>
</comment>
<organism evidence="19">
    <name type="scientific">Echinococcus granulosus</name>
    <name type="common">Hydatid tapeworm</name>
    <dbReference type="NCBI Taxonomy" id="6210"/>
    <lineage>
        <taxon>Eukaryota</taxon>
        <taxon>Metazoa</taxon>
        <taxon>Spiralia</taxon>
        <taxon>Lophotrochozoa</taxon>
        <taxon>Platyhelminthes</taxon>
        <taxon>Cestoda</taxon>
        <taxon>Eucestoda</taxon>
        <taxon>Cyclophyllidea</taxon>
        <taxon>Taeniidae</taxon>
        <taxon>Echinococcus</taxon>
        <taxon>Echinococcus granulosus group</taxon>
    </lineage>
</organism>
<evidence type="ECO:0000256" key="15">
    <source>
        <dbReference type="SAM" id="MobiDB-lite"/>
    </source>
</evidence>
<dbReference type="GO" id="GO:0004386">
    <property type="term" value="F:helicase activity"/>
    <property type="evidence" value="ECO:0007669"/>
    <property type="project" value="UniProtKB-KW"/>
</dbReference>
<dbReference type="SMART" id="SM00487">
    <property type="entry name" value="DEXDc"/>
    <property type="match status" value="1"/>
</dbReference>
<evidence type="ECO:0000313" key="20">
    <source>
        <dbReference type="Proteomes" id="UP000492820"/>
    </source>
</evidence>
<dbReference type="Gene3D" id="3.40.50.10810">
    <property type="entry name" value="Tandem AAA-ATPase domain"/>
    <property type="match status" value="1"/>
</dbReference>
<keyword evidence="10 13" id="KW-0238">DNA-binding</keyword>
<protein>
    <recommendedName>
        <fullName evidence="3 13">Chromatin-remodeling ATPase INO80</fullName>
        <ecNumber evidence="13">3.6.4.-</ecNumber>
    </recommendedName>
</protein>
<name>A0A068WTB6_ECHGR</name>